<dbReference type="SUPFAM" id="SSF54975">
    <property type="entry name" value="Acylphosphatase/BLUF domain-like"/>
    <property type="match status" value="1"/>
</dbReference>
<evidence type="ECO:0000313" key="5">
    <source>
        <dbReference type="EMBL" id="CAD9330651.1"/>
    </source>
</evidence>
<feature type="signal peptide" evidence="3">
    <location>
        <begin position="1"/>
        <end position="22"/>
    </location>
</feature>
<evidence type="ECO:0000256" key="3">
    <source>
        <dbReference type="SAM" id="SignalP"/>
    </source>
</evidence>
<feature type="chain" id="PRO_5031479753" description="Acylphosphatase-like domain-containing protein" evidence="3">
    <location>
        <begin position="23"/>
        <end position="151"/>
    </location>
</feature>
<comment type="similarity">
    <text evidence="2">Belongs to the acylphosphatase family.</text>
</comment>
<dbReference type="InterPro" id="IPR001792">
    <property type="entry name" value="Acylphosphatase-like_dom"/>
</dbReference>
<proteinExistence type="inferred from homology"/>
<organism evidence="5">
    <name type="scientific">Trieres chinensis</name>
    <name type="common">Marine centric diatom</name>
    <name type="synonym">Odontella sinensis</name>
    <dbReference type="NCBI Taxonomy" id="1514140"/>
    <lineage>
        <taxon>Eukaryota</taxon>
        <taxon>Sar</taxon>
        <taxon>Stramenopiles</taxon>
        <taxon>Ochrophyta</taxon>
        <taxon>Bacillariophyta</taxon>
        <taxon>Mediophyceae</taxon>
        <taxon>Biddulphiophycidae</taxon>
        <taxon>Eupodiscales</taxon>
        <taxon>Parodontellaceae</taxon>
        <taxon>Trieres</taxon>
    </lineage>
</organism>
<protein>
    <recommendedName>
        <fullName evidence="4">Acylphosphatase-like domain-containing protein</fullName>
    </recommendedName>
</protein>
<dbReference type="Gene3D" id="3.30.70.100">
    <property type="match status" value="1"/>
</dbReference>
<reference evidence="5" key="1">
    <citation type="submission" date="2021-01" db="EMBL/GenBank/DDBJ databases">
        <authorList>
            <person name="Corre E."/>
            <person name="Pelletier E."/>
            <person name="Niang G."/>
            <person name="Scheremetjew M."/>
            <person name="Finn R."/>
            <person name="Kale V."/>
            <person name="Holt S."/>
            <person name="Cochrane G."/>
            <person name="Meng A."/>
            <person name="Brown T."/>
            <person name="Cohen L."/>
        </authorList>
    </citation>
    <scope>NUCLEOTIDE SEQUENCE</scope>
    <source>
        <strain evidence="5">Grunow 1884</strain>
    </source>
</reference>
<evidence type="ECO:0000256" key="2">
    <source>
        <dbReference type="RuleBase" id="RU004168"/>
    </source>
</evidence>
<dbReference type="InterPro" id="IPR036046">
    <property type="entry name" value="Acylphosphatase-like_dom_sf"/>
</dbReference>
<sequence>MRSSLVCSVIAASCLYSQVATAFTPSRNLGVGSTIAPSPIVTFMAESDVDSNEIIGRRIVVTGDVNAGYVRTCVVNEASRFRRLIGTMSPPDDEQDTAEIYVEGKRKMVEGFIRWCEKGTKNIGLSQKLEVKEVQEEIPTGLFDGFYAKSH</sequence>
<keyword evidence="3" id="KW-0732">Signal</keyword>
<name>A0A7S1Z798_TRICV</name>
<feature type="domain" description="Acylphosphatase-like" evidence="4">
    <location>
        <begin position="56"/>
        <end position="150"/>
    </location>
</feature>
<evidence type="ECO:0000259" key="4">
    <source>
        <dbReference type="PROSITE" id="PS51160"/>
    </source>
</evidence>
<dbReference type="EMBL" id="HBGO01010304">
    <property type="protein sequence ID" value="CAD9330651.1"/>
    <property type="molecule type" value="Transcribed_RNA"/>
</dbReference>
<dbReference type="PROSITE" id="PS51160">
    <property type="entry name" value="ACYLPHOSPHATASE_3"/>
    <property type="match status" value="1"/>
</dbReference>
<gene>
    <name evidence="5" type="ORF">OSIN01602_LOCUS5731</name>
</gene>
<dbReference type="AlphaFoldDB" id="A0A7S1Z798"/>
<accession>A0A7S1Z798</accession>
<evidence type="ECO:0000256" key="1">
    <source>
        <dbReference type="PROSITE-ProRule" id="PRU00520"/>
    </source>
</evidence>
<dbReference type="Pfam" id="PF00708">
    <property type="entry name" value="Acylphosphatase"/>
    <property type="match status" value="1"/>
</dbReference>
<comment type="caution">
    <text evidence="1">Lacks conserved residue(s) required for the propagation of feature annotation.</text>
</comment>